<reference evidence="2 3" key="1">
    <citation type="journal article" date="2019" name="Mol. Biol. Evol.">
        <title>Blast fungal genomes show frequent chromosomal changes, gene gains and losses, and effector gene turnover.</title>
        <authorList>
            <person name="Gomez Luciano L.B."/>
            <person name="Jason Tsai I."/>
            <person name="Chuma I."/>
            <person name="Tosa Y."/>
            <person name="Chen Y.H."/>
            <person name="Li J.Y."/>
            <person name="Li M.Y."/>
            <person name="Jade Lu M.Y."/>
            <person name="Nakayashiki H."/>
            <person name="Li W.H."/>
        </authorList>
    </citation>
    <scope>NUCLEOTIDE SEQUENCE [LARGE SCALE GENOMIC DNA]</scope>
    <source>
        <strain evidence="2">MZ5-1-6</strain>
    </source>
</reference>
<feature type="non-terminal residue" evidence="2">
    <location>
        <position position="1"/>
    </location>
</feature>
<gene>
    <name evidence="2" type="ORF">PoMZ_09192</name>
</gene>
<feature type="transmembrane region" description="Helical" evidence="1">
    <location>
        <begin position="14"/>
        <end position="32"/>
    </location>
</feature>
<keyword evidence="1" id="KW-1133">Transmembrane helix</keyword>
<organism evidence="2 3">
    <name type="scientific">Pyricularia oryzae</name>
    <name type="common">Rice blast fungus</name>
    <name type="synonym">Magnaporthe oryzae</name>
    <dbReference type="NCBI Taxonomy" id="318829"/>
    <lineage>
        <taxon>Eukaryota</taxon>
        <taxon>Fungi</taxon>
        <taxon>Dikarya</taxon>
        <taxon>Ascomycota</taxon>
        <taxon>Pezizomycotina</taxon>
        <taxon>Sordariomycetes</taxon>
        <taxon>Sordariomycetidae</taxon>
        <taxon>Magnaporthales</taxon>
        <taxon>Pyriculariaceae</taxon>
        <taxon>Pyricularia</taxon>
    </lineage>
</organism>
<evidence type="ECO:0000313" key="3">
    <source>
        <dbReference type="Proteomes" id="UP000294847"/>
    </source>
</evidence>
<evidence type="ECO:0000313" key="2">
    <source>
        <dbReference type="EMBL" id="QBZ53508.1"/>
    </source>
</evidence>
<keyword evidence="1" id="KW-0812">Transmembrane</keyword>
<keyword evidence="1" id="KW-0472">Membrane</keyword>
<proteinExistence type="predicted"/>
<accession>A0A4P7MTH9</accession>
<protein>
    <submittedName>
        <fullName evidence="2">Uncharacterized protein</fullName>
    </submittedName>
</protein>
<evidence type="ECO:0000256" key="1">
    <source>
        <dbReference type="SAM" id="Phobius"/>
    </source>
</evidence>
<dbReference type="EMBL" id="CP034204">
    <property type="protein sequence ID" value="QBZ53508.1"/>
    <property type="molecule type" value="Genomic_DNA"/>
</dbReference>
<dbReference type="AlphaFoldDB" id="A0A4P7MTH9"/>
<dbReference type="Proteomes" id="UP000294847">
    <property type="component" value="Chromosome 1"/>
</dbReference>
<name>A0A4P7MTH9_PYROR</name>
<sequence length="61" mass="7074">IFFNNINGVFYSEIGFPAIFVGLVAHLLLRYLEVNAYRLYVIFELFGNRLNFGFCKSFTGK</sequence>